<dbReference type="InterPro" id="IPR052354">
    <property type="entry name" value="Cell_Wall_Dynamics_Protein"/>
</dbReference>
<dbReference type="HOGENOM" id="CLU_1738637_0_0_9"/>
<feature type="region of interest" description="Disordered" evidence="1">
    <location>
        <begin position="35"/>
        <end position="89"/>
    </location>
</feature>
<evidence type="ECO:0000313" key="3">
    <source>
        <dbReference type="EMBL" id="BAC14355.1"/>
    </source>
</evidence>
<dbReference type="RefSeq" id="WP_011066789.1">
    <property type="nucleotide sequence ID" value="NC_004193.1"/>
</dbReference>
<sequence>MDKKKMGISLLIITSIAFVLFVVLMQNQFNNPEFENHTHSTSVEAKQTDEHDNKSDENVDHNDEEDKEKEESNDESNNESEQAETVEEERIVNADLLNVRSGPSTDHQISGTLATGDIVNVYDDGNEWVEIEYEDVTGYVNRDFLDPIDN</sequence>
<protein>
    <recommendedName>
        <fullName evidence="2">SH3b domain-containing protein</fullName>
    </recommendedName>
</protein>
<reference evidence="3 4" key="2">
    <citation type="journal article" date="2002" name="Nucleic Acids Res.">
        <title>Genome sequence of Oceanobacillus iheyensis isolated from the Iheya Ridge and its unexpected adaptive capabilities to extreme environments.</title>
        <authorList>
            <person name="Takami H."/>
            <person name="Takaki Y."/>
            <person name="Uchiyama I."/>
        </authorList>
    </citation>
    <scope>NUCLEOTIDE SEQUENCE [LARGE SCALE GENOMIC DNA]</scope>
    <source>
        <strain evidence="4">DSM 14371 / CIP 107618 / JCM 11309 / KCTC 3954 / HTE831</strain>
    </source>
</reference>
<feature type="compositionally biased region" description="Polar residues" evidence="1">
    <location>
        <begin position="35"/>
        <end position="45"/>
    </location>
</feature>
<name>Q8ENS8_OCEIH</name>
<reference evidence="3 4" key="1">
    <citation type="journal article" date="2001" name="FEMS Microbiol. Lett.">
        <title>Oceanobacillus iheyensis gen. nov., sp. nov., a deep-sea extremely halotolerant and alkaliphilic species isolated from a depth of 1050 m on the Iheya Ridge.</title>
        <authorList>
            <person name="Lu J."/>
            <person name="Nogi Y."/>
            <person name="Takami H."/>
        </authorList>
    </citation>
    <scope>NUCLEOTIDE SEQUENCE [LARGE SCALE GENOMIC DNA]</scope>
    <source>
        <strain evidence="4">DSM 14371 / CIP 107618 / JCM 11309 / KCTC 3954 / HTE831</strain>
    </source>
</reference>
<dbReference type="Proteomes" id="UP000000822">
    <property type="component" value="Chromosome"/>
</dbReference>
<dbReference type="PANTHER" id="PTHR34408">
    <property type="entry name" value="FAMILY PROTEIN, PUTATIVE-RELATED"/>
    <property type="match status" value="1"/>
</dbReference>
<dbReference type="SMART" id="SM00287">
    <property type="entry name" value="SH3b"/>
    <property type="match status" value="1"/>
</dbReference>
<dbReference type="OrthoDB" id="2974565at2"/>
<feature type="compositionally biased region" description="Acidic residues" evidence="1">
    <location>
        <begin position="62"/>
        <end position="87"/>
    </location>
</feature>
<dbReference type="Pfam" id="PF08239">
    <property type="entry name" value="SH3_3"/>
    <property type="match status" value="1"/>
</dbReference>
<dbReference type="PANTHER" id="PTHR34408:SF1">
    <property type="entry name" value="GLYCOSYL HYDROLASE FAMILY 19 DOMAIN-CONTAINING PROTEIN HI_1415"/>
    <property type="match status" value="1"/>
</dbReference>
<feature type="compositionally biased region" description="Basic and acidic residues" evidence="1">
    <location>
        <begin position="46"/>
        <end position="61"/>
    </location>
</feature>
<dbReference type="Gene3D" id="2.30.30.40">
    <property type="entry name" value="SH3 Domains"/>
    <property type="match status" value="1"/>
</dbReference>
<evidence type="ECO:0000313" key="4">
    <source>
        <dbReference type="Proteomes" id="UP000000822"/>
    </source>
</evidence>
<dbReference type="eggNOG" id="COG3103">
    <property type="taxonomic scope" value="Bacteria"/>
</dbReference>
<organism evidence="3 4">
    <name type="scientific">Oceanobacillus iheyensis (strain DSM 14371 / CIP 107618 / JCM 11309 / KCTC 3954 / HTE831)</name>
    <dbReference type="NCBI Taxonomy" id="221109"/>
    <lineage>
        <taxon>Bacteria</taxon>
        <taxon>Bacillati</taxon>
        <taxon>Bacillota</taxon>
        <taxon>Bacilli</taxon>
        <taxon>Bacillales</taxon>
        <taxon>Bacillaceae</taxon>
        <taxon>Oceanobacillus</taxon>
    </lineage>
</organism>
<dbReference type="EMBL" id="BA000028">
    <property type="protein sequence ID" value="BAC14355.1"/>
    <property type="molecule type" value="Genomic_DNA"/>
</dbReference>
<evidence type="ECO:0000256" key="1">
    <source>
        <dbReference type="SAM" id="MobiDB-lite"/>
    </source>
</evidence>
<keyword evidence="4" id="KW-1185">Reference proteome</keyword>
<dbReference type="PROSITE" id="PS51781">
    <property type="entry name" value="SH3B"/>
    <property type="match status" value="1"/>
</dbReference>
<gene>
    <name evidence="3" type="ordered locus">OB2399</name>
</gene>
<evidence type="ECO:0000259" key="2">
    <source>
        <dbReference type="PROSITE" id="PS51781"/>
    </source>
</evidence>
<dbReference type="AlphaFoldDB" id="Q8ENS8"/>
<dbReference type="STRING" id="221109.gene:10734650"/>
<dbReference type="InterPro" id="IPR003646">
    <property type="entry name" value="SH3-like_bac-type"/>
</dbReference>
<feature type="domain" description="SH3b" evidence="2">
    <location>
        <begin position="87"/>
        <end position="149"/>
    </location>
</feature>
<accession>Q8ENS8</accession>
<proteinExistence type="predicted"/>
<dbReference type="KEGG" id="oih:OB2399"/>